<dbReference type="Pfam" id="PF14026">
    <property type="entry name" value="SCO4226-like"/>
    <property type="match status" value="1"/>
</dbReference>
<evidence type="ECO:0000313" key="2">
    <source>
        <dbReference type="Proteomes" id="UP000191901"/>
    </source>
</evidence>
<accession>A0A1Z3HII1</accession>
<keyword evidence="2" id="KW-1185">Reference proteome</keyword>
<evidence type="ECO:0000313" key="1">
    <source>
        <dbReference type="EMBL" id="ASC70129.1"/>
    </source>
</evidence>
<proteinExistence type="predicted"/>
<dbReference type="AlphaFoldDB" id="A0A1Z3HII1"/>
<sequence length="83" mass="9727">MVRLVLETTYDPPFTETDWDSANQRLFPCLELHNVRWIRSLVSGDRTRSICEFEAPDAESVRQSYRQAQVPFGRIWAAELQEP</sequence>
<dbReference type="STRING" id="1641165.XM38_04850"/>
<dbReference type="Proteomes" id="UP000191901">
    <property type="component" value="Chromosome"/>
</dbReference>
<dbReference type="KEGG" id="hhg:XM38_010590"/>
<reference evidence="1 2" key="1">
    <citation type="journal article" date="2016" name="Biochim. Biophys. Acta">
        <title>Characterization of red-shifted phycobilisomes isolated from the chlorophyll f-containing cyanobacterium Halomicronema hongdechloris.</title>
        <authorList>
            <person name="Li Y."/>
            <person name="Lin Y."/>
            <person name="Garvey C.J."/>
            <person name="Birch D."/>
            <person name="Corkery R.W."/>
            <person name="Loughlin P.C."/>
            <person name="Scheer H."/>
            <person name="Willows R.D."/>
            <person name="Chen M."/>
        </authorList>
    </citation>
    <scope>NUCLEOTIDE SEQUENCE [LARGE SCALE GENOMIC DNA]</scope>
    <source>
        <strain evidence="1 2">C2206</strain>
    </source>
</reference>
<dbReference type="InterPro" id="IPR025336">
    <property type="entry name" value="SCO4226-like"/>
</dbReference>
<gene>
    <name evidence="1" type="ORF">XM38_010590</name>
</gene>
<dbReference type="EMBL" id="CP021983">
    <property type="protein sequence ID" value="ASC70129.1"/>
    <property type="molecule type" value="Genomic_DNA"/>
</dbReference>
<dbReference type="RefSeq" id="WP_080806351.1">
    <property type="nucleotide sequence ID" value="NZ_CP021983.2"/>
</dbReference>
<name>A0A1Z3HII1_9CYAN</name>
<evidence type="ECO:0008006" key="3">
    <source>
        <dbReference type="Google" id="ProtNLM"/>
    </source>
</evidence>
<protein>
    <recommendedName>
        <fullName evidence="3">DUF4242 domain-containing protein</fullName>
    </recommendedName>
</protein>
<dbReference type="OrthoDB" id="9800027at2"/>
<organism evidence="1 2">
    <name type="scientific">Halomicronema hongdechloris C2206</name>
    <dbReference type="NCBI Taxonomy" id="1641165"/>
    <lineage>
        <taxon>Bacteria</taxon>
        <taxon>Bacillati</taxon>
        <taxon>Cyanobacteriota</taxon>
        <taxon>Cyanophyceae</taxon>
        <taxon>Nodosilineales</taxon>
        <taxon>Nodosilineaceae</taxon>
        <taxon>Halomicronema</taxon>
    </lineage>
</organism>